<evidence type="ECO:0000256" key="6">
    <source>
        <dbReference type="SAM" id="MobiDB-lite"/>
    </source>
</evidence>
<evidence type="ECO:0000313" key="9">
    <source>
        <dbReference type="EMBL" id="SES49375.1"/>
    </source>
</evidence>
<evidence type="ECO:0000256" key="4">
    <source>
        <dbReference type="ARBA" id="ARBA00022989"/>
    </source>
</evidence>
<feature type="domain" description="Major facilitator superfamily (MFS) profile" evidence="8">
    <location>
        <begin position="282"/>
        <end position="470"/>
    </location>
</feature>
<gene>
    <name evidence="9" type="ORF">SAMN05216199_0348</name>
</gene>
<dbReference type="EMBL" id="FOHB01000012">
    <property type="protein sequence ID" value="SES49375.1"/>
    <property type="molecule type" value="Genomic_DNA"/>
</dbReference>
<comment type="subcellular location">
    <subcellularLocation>
        <location evidence="1">Cell membrane</location>
        <topology evidence="1">Multi-pass membrane protein</topology>
    </subcellularLocation>
</comment>
<name>A0A1H9XT62_9MICO</name>
<evidence type="ECO:0000256" key="7">
    <source>
        <dbReference type="SAM" id="Phobius"/>
    </source>
</evidence>
<dbReference type="AlphaFoldDB" id="A0A1H9XT62"/>
<dbReference type="InterPro" id="IPR036259">
    <property type="entry name" value="MFS_trans_sf"/>
</dbReference>
<evidence type="ECO:0000256" key="2">
    <source>
        <dbReference type="ARBA" id="ARBA00022475"/>
    </source>
</evidence>
<feature type="transmembrane region" description="Helical" evidence="7">
    <location>
        <begin position="285"/>
        <end position="312"/>
    </location>
</feature>
<organism evidence="9 10">
    <name type="scientific">Pedococcus cremeus</name>
    <dbReference type="NCBI Taxonomy" id="587636"/>
    <lineage>
        <taxon>Bacteria</taxon>
        <taxon>Bacillati</taxon>
        <taxon>Actinomycetota</taxon>
        <taxon>Actinomycetes</taxon>
        <taxon>Micrococcales</taxon>
        <taxon>Intrasporangiaceae</taxon>
        <taxon>Pedococcus</taxon>
    </lineage>
</organism>
<feature type="transmembrane region" description="Helical" evidence="7">
    <location>
        <begin position="380"/>
        <end position="401"/>
    </location>
</feature>
<feature type="transmembrane region" description="Helical" evidence="7">
    <location>
        <begin position="131"/>
        <end position="151"/>
    </location>
</feature>
<keyword evidence="3 7" id="KW-0812">Transmembrane</keyword>
<feature type="transmembrane region" description="Helical" evidence="7">
    <location>
        <begin position="222"/>
        <end position="243"/>
    </location>
</feature>
<proteinExistence type="predicted"/>
<feature type="transmembrane region" description="Helical" evidence="7">
    <location>
        <begin position="413"/>
        <end position="435"/>
    </location>
</feature>
<evidence type="ECO:0000256" key="5">
    <source>
        <dbReference type="ARBA" id="ARBA00023136"/>
    </source>
</evidence>
<feature type="transmembrane region" description="Helical" evidence="7">
    <location>
        <begin position="324"/>
        <end position="343"/>
    </location>
</feature>
<accession>A0A1H9XT62</accession>
<keyword evidence="4 7" id="KW-1133">Transmembrane helix</keyword>
<evidence type="ECO:0000313" key="10">
    <source>
        <dbReference type="Proteomes" id="UP000199019"/>
    </source>
</evidence>
<dbReference type="GO" id="GO:0005886">
    <property type="term" value="C:plasma membrane"/>
    <property type="evidence" value="ECO:0007669"/>
    <property type="project" value="UniProtKB-SubCell"/>
</dbReference>
<keyword evidence="5 7" id="KW-0472">Membrane</keyword>
<dbReference type="Gene3D" id="1.20.1250.20">
    <property type="entry name" value="MFS general substrate transporter like domains"/>
    <property type="match status" value="1"/>
</dbReference>
<dbReference type="Proteomes" id="UP000199019">
    <property type="component" value="Unassembled WGS sequence"/>
</dbReference>
<dbReference type="STRING" id="587636.SAMN05216199_0348"/>
<feature type="transmembrane region" description="Helical" evidence="7">
    <location>
        <begin position="103"/>
        <end position="122"/>
    </location>
</feature>
<dbReference type="InterPro" id="IPR011701">
    <property type="entry name" value="MFS"/>
</dbReference>
<dbReference type="SUPFAM" id="SSF103473">
    <property type="entry name" value="MFS general substrate transporter"/>
    <property type="match status" value="1"/>
</dbReference>
<dbReference type="PANTHER" id="PTHR23513:SF18">
    <property type="entry name" value="INTEGRAL MEMBRANE PROTEIN"/>
    <property type="match status" value="1"/>
</dbReference>
<keyword evidence="2" id="KW-1003">Cell membrane</keyword>
<dbReference type="OrthoDB" id="5170137at2"/>
<feature type="transmembrane region" description="Helical" evidence="7">
    <location>
        <begin position="196"/>
        <end position="216"/>
    </location>
</feature>
<keyword evidence="10" id="KW-1185">Reference proteome</keyword>
<feature type="region of interest" description="Disordered" evidence="6">
    <location>
        <begin position="1"/>
        <end position="42"/>
    </location>
</feature>
<dbReference type="InterPro" id="IPR020846">
    <property type="entry name" value="MFS_dom"/>
</dbReference>
<dbReference type="PROSITE" id="PS50850">
    <property type="entry name" value="MFS"/>
    <property type="match status" value="1"/>
</dbReference>
<evidence type="ECO:0000259" key="8">
    <source>
        <dbReference type="PROSITE" id="PS50850"/>
    </source>
</evidence>
<dbReference type="RefSeq" id="WP_091762929.1">
    <property type="nucleotide sequence ID" value="NZ_FOHB01000012.1"/>
</dbReference>
<sequence>MPGEPDRGRPASASGRGGRGAQGAQALRHGASRVSRAAGRAGRAGARRARAWTTWGGAGETGLAKAIELHFVNLAGDAAVTVALAGTVFAMPTDEARGEVARFLLLTMAPFVLLAPFVGPLLDRFRHGRRWAIGTTLAVRAFLCWVLADALASDSAWLFPAALGCLVASKAYSITRSSAVPRLLPPHYTLVQANSRNAFAGVVGMAVGGGLAGAVAKVGPEWSLRLAFVIFVVATVLAIRLPAWVDSSVGERDLDDTLPLPLGVPATGRRTLRQRVRGQVGALPAGLRAALVASVGTRMLVGFLTLFLTFLMRRHPLPDLSPTLVLALALGAAGLGNAAATLFGRSLGTRRPEAIVAAALVADLVAALLTAVFYSLWTLILLGLVTGLGVQLSRVGTDALVQRDVPDAMRTRVFAWCETVLQMAWVLGGAVGIALPLVPELGFGVATALLAVCLALSVRIRVVARRPAQA</sequence>
<evidence type="ECO:0000256" key="1">
    <source>
        <dbReference type="ARBA" id="ARBA00004651"/>
    </source>
</evidence>
<dbReference type="PANTHER" id="PTHR23513">
    <property type="entry name" value="INTEGRAL MEMBRANE EFFLUX PROTEIN-RELATED"/>
    <property type="match status" value="1"/>
</dbReference>
<dbReference type="GO" id="GO:0022857">
    <property type="term" value="F:transmembrane transporter activity"/>
    <property type="evidence" value="ECO:0007669"/>
    <property type="project" value="InterPro"/>
</dbReference>
<reference evidence="10" key="1">
    <citation type="submission" date="2016-10" db="EMBL/GenBank/DDBJ databases">
        <authorList>
            <person name="Varghese N."/>
            <person name="Submissions S."/>
        </authorList>
    </citation>
    <scope>NUCLEOTIDE SEQUENCE [LARGE SCALE GENOMIC DNA]</scope>
    <source>
        <strain evidence="10">CGMCC 1.6963</strain>
    </source>
</reference>
<evidence type="ECO:0000256" key="3">
    <source>
        <dbReference type="ARBA" id="ARBA00022692"/>
    </source>
</evidence>
<dbReference type="Pfam" id="PF07690">
    <property type="entry name" value="MFS_1"/>
    <property type="match status" value="1"/>
</dbReference>
<feature type="transmembrane region" description="Helical" evidence="7">
    <location>
        <begin position="71"/>
        <end position="91"/>
    </location>
</feature>
<feature type="compositionally biased region" description="Low complexity" evidence="6">
    <location>
        <begin position="22"/>
        <end position="42"/>
    </location>
</feature>
<feature type="transmembrane region" description="Helical" evidence="7">
    <location>
        <begin position="441"/>
        <end position="460"/>
    </location>
</feature>
<protein>
    <submittedName>
        <fullName evidence="9">Major Facilitator Superfamily protein</fullName>
    </submittedName>
</protein>